<accession>A0A183K7H8</accession>
<dbReference type="AlphaFoldDB" id="A0A183K7H8"/>
<evidence type="ECO:0000313" key="1">
    <source>
        <dbReference type="WBParaSite" id="SCUD_0001095501-mRNA-1"/>
    </source>
</evidence>
<name>A0A183K7H8_9TREM</name>
<sequence length="69" mass="7912">MSFLFSFIEFKRKNINAMITCVIITINAKNVPLIIVVQPLLTFYATHYLFGNLPFLIDVYVLNSDNVVT</sequence>
<organism evidence="1">
    <name type="scientific">Schistosoma curassoni</name>
    <dbReference type="NCBI Taxonomy" id="6186"/>
    <lineage>
        <taxon>Eukaryota</taxon>
        <taxon>Metazoa</taxon>
        <taxon>Spiralia</taxon>
        <taxon>Lophotrochozoa</taxon>
        <taxon>Platyhelminthes</taxon>
        <taxon>Trematoda</taxon>
        <taxon>Digenea</taxon>
        <taxon>Strigeidida</taxon>
        <taxon>Schistosomatoidea</taxon>
        <taxon>Schistosomatidae</taxon>
        <taxon>Schistosoma</taxon>
    </lineage>
</organism>
<reference evidence="1" key="1">
    <citation type="submission" date="2016-06" db="UniProtKB">
        <authorList>
            <consortium name="WormBaseParasite"/>
        </authorList>
    </citation>
    <scope>IDENTIFICATION</scope>
</reference>
<protein>
    <submittedName>
        <fullName evidence="1">Uncharacterized protein</fullName>
    </submittedName>
</protein>
<dbReference type="WBParaSite" id="SCUD_0001095501-mRNA-1">
    <property type="protein sequence ID" value="SCUD_0001095501-mRNA-1"/>
    <property type="gene ID" value="SCUD_0001095501"/>
</dbReference>
<proteinExistence type="predicted"/>